<accession>A0AAD4BTI4</accession>
<feature type="region of interest" description="Disordered" evidence="1">
    <location>
        <begin position="96"/>
        <end position="201"/>
    </location>
</feature>
<reference evidence="2" key="2">
    <citation type="journal article" date="2020" name="Nat. Commun.">
        <title>Large-scale genome sequencing of mycorrhizal fungi provides insights into the early evolution of symbiotic traits.</title>
        <authorList>
            <person name="Miyauchi S."/>
            <person name="Kiss E."/>
            <person name="Kuo A."/>
            <person name="Drula E."/>
            <person name="Kohler A."/>
            <person name="Sanchez-Garcia M."/>
            <person name="Morin E."/>
            <person name="Andreopoulos B."/>
            <person name="Barry K.W."/>
            <person name="Bonito G."/>
            <person name="Buee M."/>
            <person name="Carver A."/>
            <person name="Chen C."/>
            <person name="Cichocki N."/>
            <person name="Clum A."/>
            <person name="Culley D."/>
            <person name="Crous P.W."/>
            <person name="Fauchery L."/>
            <person name="Girlanda M."/>
            <person name="Hayes R.D."/>
            <person name="Keri Z."/>
            <person name="LaButti K."/>
            <person name="Lipzen A."/>
            <person name="Lombard V."/>
            <person name="Magnuson J."/>
            <person name="Maillard F."/>
            <person name="Murat C."/>
            <person name="Nolan M."/>
            <person name="Ohm R.A."/>
            <person name="Pangilinan J."/>
            <person name="Pereira M.F."/>
            <person name="Perotto S."/>
            <person name="Peter M."/>
            <person name="Pfister S."/>
            <person name="Riley R."/>
            <person name="Sitrit Y."/>
            <person name="Stielow J.B."/>
            <person name="Szollosi G."/>
            <person name="Zifcakova L."/>
            <person name="Stursova M."/>
            <person name="Spatafora J.W."/>
            <person name="Tedersoo L."/>
            <person name="Vaario L.M."/>
            <person name="Yamada A."/>
            <person name="Yan M."/>
            <person name="Wang P."/>
            <person name="Xu J."/>
            <person name="Bruns T."/>
            <person name="Baldrian P."/>
            <person name="Vilgalys R."/>
            <person name="Dunand C."/>
            <person name="Henrissat B."/>
            <person name="Grigoriev I.V."/>
            <person name="Hibbett D."/>
            <person name="Nagy L.G."/>
            <person name="Martin F.M."/>
        </authorList>
    </citation>
    <scope>NUCLEOTIDE SEQUENCE</scope>
    <source>
        <strain evidence="2">BED1</strain>
    </source>
</reference>
<comment type="caution">
    <text evidence="2">The sequence shown here is derived from an EMBL/GenBank/DDBJ whole genome shotgun (WGS) entry which is preliminary data.</text>
</comment>
<name>A0AAD4BTI4_BOLED</name>
<reference evidence="2" key="1">
    <citation type="submission" date="2019-10" db="EMBL/GenBank/DDBJ databases">
        <authorList>
            <consortium name="DOE Joint Genome Institute"/>
            <person name="Kuo A."/>
            <person name="Miyauchi S."/>
            <person name="Kiss E."/>
            <person name="Drula E."/>
            <person name="Kohler A."/>
            <person name="Sanchez-Garcia M."/>
            <person name="Andreopoulos B."/>
            <person name="Barry K.W."/>
            <person name="Bonito G."/>
            <person name="Buee M."/>
            <person name="Carver A."/>
            <person name="Chen C."/>
            <person name="Cichocki N."/>
            <person name="Clum A."/>
            <person name="Culley D."/>
            <person name="Crous P.W."/>
            <person name="Fauchery L."/>
            <person name="Girlanda M."/>
            <person name="Hayes R."/>
            <person name="Keri Z."/>
            <person name="LaButti K."/>
            <person name="Lipzen A."/>
            <person name="Lombard V."/>
            <person name="Magnuson J."/>
            <person name="Maillard F."/>
            <person name="Morin E."/>
            <person name="Murat C."/>
            <person name="Nolan M."/>
            <person name="Ohm R."/>
            <person name="Pangilinan J."/>
            <person name="Pereira M."/>
            <person name="Perotto S."/>
            <person name="Peter M."/>
            <person name="Riley R."/>
            <person name="Sitrit Y."/>
            <person name="Stielow B."/>
            <person name="Szollosi G."/>
            <person name="Zifcakova L."/>
            <person name="Stursova M."/>
            <person name="Spatafora J.W."/>
            <person name="Tedersoo L."/>
            <person name="Vaario L.-M."/>
            <person name="Yamada A."/>
            <person name="Yan M."/>
            <person name="Wang P."/>
            <person name="Xu J."/>
            <person name="Bruns T."/>
            <person name="Baldrian P."/>
            <person name="Vilgalys R."/>
            <person name="Henrissat B."/>
            <person name="Grigoriev I.V."/>
            <person name="Hibbett D."/>
            <person name="Nagy L.G."/>
            <person name="Martin F.M."/>
        </authorList>
    </citation>
    <scope>NUCLEOTIDE SEQUENCE</scope>
    <source>
        <strain evidence="2">BED1</strain>
    </source>
</reference>
<dbReference type="Proteomes" id="UP001194468">
    <property type="component" value="Unassembled WGS sequence"/>
</dbReference>
<evidence type="ECO:0000256" key="1">
    <source>
        <dbReference type="SAM" id="MobiDB-lite"/>
    </source>
</evidence>
<gene>
    <name evidence="2" type="ORF">L210DRAFT_935649</name>
</gene>
<keyword evidence="3" id="KW-1185">Reference proteome</keyword>
<feature type="compositionally biased region" description="Basic and acidic residues" evidence="1">
    <location>
        <begin position="168"/>
        <end position="185"/>
    </location>
</feature>
<feature type="compositionally biased region" description="Basic and acidic residues" evidence="1">
    <location>
        <begin position="109"/>
        <end position="125"/>
    </location>
</feature>
<evidence type="ECO:0000313" key="3">
    <source>
        <dbReference type="Proteomes" id="UP001194468"/>
    </source>
</evidence>
<dbReference type="AlphaFoldDB" id="A0AAD4BTI4"/>
<organism evidence="2 3">
    <name type="scientific">Boletus edulis BED1</name>
    <dbReference type="NCBI Taxonomy" id="1328754"/>
    <lineage>
        <taxon>Eukaryota</taxon>
        <taxon>Fungi</taxon>
        <taxon>Dikarya</taxon>
        <taxon>Basidiomycota</taxon>
        <taxon>Agaricomycotina</taxon>
        <taxon>Agaricomycetes</taxon>
        <taxon>Agaricomycetidae</taxon>
        <taxon>Boletales</taxon>
        <taxon>Boletineae</taxon>
        <taxon>Boletaceae</taxon>
        <taxon>Boletoideae</taxon>
        <taxon>Boletus</taxon>
    </lineage>
</organism>
<dbReference type="EMBL" id="WHUW01000014">
    <property type="protein sequence ID" value="KAF8439268.1"/>
    <property type="molecule type" value="Genomic_DNA"/>
</dbReference>
<protein>
    <submittedName>
        <fullName evidence="2">Uncharacterized protein</fullName>
    </submittedName>
</protein>
<sequence length="266" mass="27983">MSGNSWSDPQSLYSPDLSVYSLPSASPTPAGSGYSLTRSGAPFIPQFGFGNQHPVVQGADFVLQELNIGASSQQLVSSVTELATVDASLVPASSIETSGRAKRKHVLSRRKERDNAIGDIGKENRPPLPPPPSKGAPTRGKKRTSGDSGSGQGAAKNGRDIAMTGCCNERERNDATRGSVGERDGGNVMQRKGARRERGSSGFRKCGDIAITGCCNEREHRTMEGAGWRERDAMQGSAGPSGRAGTLQWWNVAMKGSTQGSGMAGM</sequence>
<evidence type="ECO:0000313" key="2">
    <source>
        <dbReference type="EMBL" id="KAF8439268.1"/>
    </source>
</evidence>
<proteinExistence type="predicted"/>